<evidence type="ECO:0000256" key="1">
    <source>
        <dbReference type="ARBA" id="ARBA00007594"/>
    </source>
</evidence>
<dbReference type="OrthoDB" id="509901at2759"/>
<keyword evidence="3" id="KW-0687">Ribonucleoprotein</keyword>
<evidence type="ECO:0000256" key="4">
    <source>
        <dbReference type="ARBA" id="ARBA00035281"/>
    </source>
</evidence>
<dbReference type="CDD" id="cd01658">
    <property type="entry name" value="Ribosomal_L30"/>
    <property type="match status" value="1"/>
</dbReference>
<reference evidence="7" key="1">
    <citation type="journal article" date="2018" name="Nat. Microbiol.">
        <title>Leveraging single-cell genomics to expand the fungal tree of life.</title>
        <authorList>
            <person name="Ahrendt S.R."/>
            <person name="Quandt C.A."/>
            <person name="Ciobanu D."/>
            <person name="Clum A."/>
            <person name="Salamov A."/>
            <person name="Andreopoulos B."/>
            <person name="Cheng J.F."/>
            <person name="Woyke T."/>
            <person name="Pelin A."/>
            <person name="Henrissat B."/>
            <person name="Reynolds N.K."/>
            <person name="Benny G.L."/>
            <person name="Smith M.E."/>
            <person name="James T.Y."/>
            <person name="Grigoriev I.V."/>
        </authorList>
    </citation>
    <scope>NUCLEOTIDE SEQUENCE [LARGE SCALE GENOMIC DNA]</scope>
    <source>
        <strain evidence="7">Benny S71-1</strain>
    </source>
</reference>
<dbReference type="InterPro" id="IPR016082">
    <property type="entry name" value="Ribosomal_uL30_ferredoxin-like"/>
</dbReference>
<dbReference type="SUPFAM" id="SSF55129">
    <property type="entry name" value="Ribosomal protein L30p/L7e"/>
    <property type="match status" value="1"/>
</dbReference>
<dbReference type="AlphaFoldDB" id="A0A4P9Z342"/>
<feature type="non-terminal residue" evidence="6">
    <location>
        <position position="67"/>
    </location>
</feature>
<feature type="non-terminal residue" evidence="6">
    <location>
        <position position="1"/>
    </location>
</feature>
<keyword evidence="2" id="KW-0689">Ribosomal protein</keyword>
<proteinExistence type="inferred from homology"/>
<dbReference type="InterPro" id="IPR036919">
    <property type="entry name" value="Ribo_uL30_ferredoxin-like_sf"/>
</dbReference>
<keyword evidence="7" id="KW-1185">Reference proteome</keyword>
<evidence type="ECO:0000259" key="5">
    <source>
        <dbReference type="Pfam" id="PF00327"/>
    </source>
</evidence>
<name>A0A4P9Z342_9FUNG</name>
<gene>
    <name evidence="6" type="ORF">SYNPS1DRAFT_6253</name>
</gene>
<dbReference type="GO" id="GO:0003735">
    <property type="term" value="F:structural constituent of ribosome"/>
    <property type="evidence" value="ECO:0007669"/>
    <property type="project" value="InterPro"/>
</dbReference>
<evidence type="ECO:0000313" key="7">
    <source>
        <dbReference type="Proteomes" id="UP000278143"/>
    </source>
</evidence>
<dbReference type="InterPro" id="IPR005996">
    <property type="entry name" value="Ribosomal_uL30_bac-type"/>
</dbReference>
<dbReference type="EMBL" id="KZ989483">
    <property type="protein sequence ID" value="RKP26211.1"/>
    <property type="molecule type" value="Genomic_DNA"/>
</dbReference>
<dbReference type="Pfam" id="PF00327">
    <property type="entry name" value="Ribosomal_L30"/>
    <property type="match status" value="1"/>
</dbReference>
<evidence type="ECO:0000256" key="2">
    <source>
        <dbReference type="ARBA" id="ARBA00022980"/>
    </source>
</evidence>
<organism evidence="6 7">
    <name type="scientific">Syncephalis pseudoplumigaleata</name>
    <dbReference type="NCBI Taxonomy" id="1712513"/>
    <lineage>
        <taxon>Eukaryota</taxon>
        <taxon>Fungi</taxon>
        <taxon>Fungi incertae sedis</taxon>
        <taxon>Zoopagomycota</taxon>
        <taxon>Zoopagomycotina</taxon>
        <taxon>Zoopagomycetes</taxon>
        <taxon>Zoopagales</taxon>
        <taxon>Piptocephalidaceae</taxon>
        <taxon>Syncephalis</taxon>
    </lineage>
</organism>
<evidence type="ECO:0000256" key="3">
    <source>
        <dbReference type="ARBA" id="ARBA00023274"/>
    </source>
</evidence>
<evidence type="ECO:0000313" key="6">
    <source>
        <dbReference type="EMBL" id="RKP26211.1"/>
    </source>
</evidence>
<dbReference type="Gene3D" id="3.30.1390.20">
    <property type="entry name" value="Ribosomal protein L30, ferredoxin-like fold domain"/>
    <property type="match status" value="1"/>
</dbReference>
<protein>
    <recommendedName>
        <fullName evidence="4">Large ribosomal subunit protein uL30m</fullName>
    </recommendedName>
</protein>
<feature type="domain" description="Large ribosomal subunit protein uL30-like ferredoxin-like fold" evidence="5">
    <location>
        <begin position="7"/>
        <end position="57"/>
    </location>
</feature>
<sequence length="67" mass="7349">PATESYIKITMTRSLIGLNRKLYRVANGLGLTKRGRSVFVPVTPGVAGSVLRLKEIVKVEHATKEQV</sequence>
<comment type="similarity">
    <text evidence="1">Belongs to the universal ribosomal protein uL30 family.</text>
</comment>
<dbReference type="GO" id="GO:0015934">
    <property type="term" value="C:large ribosomal subunit"/>
    <property type="evidence" value="ECO:0007669"/>
    <property type="project" value="InterPro"/>
</dbReference>
<dbReference type="GO" id="GO:0006412">
    <property type="term" value="P:translation"/>
    <property type="evidence" value="ECO:0007669"/>
    <property type="project" value="InterPro"/>
</dbReference>
<dbReference type="Proteomes" id="UP000278143">
    <property type="component" value="Unassembled WGS sequence"/>
</dbReference>
<accession>A0A4P9Z342</accession>